<gene>
    <name evidence="8" type="ORF">Q4T40_14785</name>
</gene>
<accession>A0ABU3P0F5</accession>
<dbReference type="RefSeq" id="WP_413780993.1">
    <property type="nucleotide sequence ID" value="NZ_JAUOZS010000001.1"/>
</dbReference>
<keyword evidence="2" id="KW-0813">Transport</keyword>
<comment type="caution">
    <text evidence="8">The sequence shown here is derived from an EMBL/GenBank/DDBJ whole genome shotgun (WGS) entry which is preliminary data.</text>
</comment>
<proteinExistence type="predicted"/>
<feature type="transmembrane region" description="Helical" evidence="6">
    <location>
        <begin position="362"/>
        <end position="382"/>
    </location>
</feature>
<evidence type="ECO:0000313" key="8">
    <source>
        <dbReference type="EMBL" id="MDT8902512.1"/>
    </source>
</evidence>
<evidence type="ECO:0000313" key="9">
    <source>
        <dbReference type="Proteomes" id="UP001254848"/>
    </source>
</evidence>
<dbReference type="InterPro" id="IPR020846">
    <property type="entry name" value="MFS_dom"/>
</dbReference>
<keyword evidence="9" id="KW-1185">Reference proteome</keyword>
<feature type="transmembrane region" description="Helical" evidence="6">
    <location>
        <begin position="100"/>
        <end position="123"/>
    </location>
</feature>
<sequence length="419" mass="45979">MKPTRIRWNLAILMFLISFIAYMDRVNLSVATPVIMKEFELTKIDMGLMQTAFFVGYSIMQVPGGIMAEYFGHRRITVLAVLWWSLFTALTAFGKGLPSFLVIRSLFGLGEGPIFPAFNNFVYKWFNKSEKAMGFSYVLGGAFIGPVFGPAVTVALMLAWGWQSVFVVFGLVGVVLAASWHFFAAETPRSSRFVNEAELQHIEEGMDVAAVEKKELAPWKAFMSSSQFWAIGIQYFITDYIMYVFLAWLPLYLMEAQKFSLAKMGIAAAFPWGLLCILTFATGYVSDKLVAKGLSKAKARTLFGSLGLMICCVALYLGAVATTPYMNVLWLTISLGSLGLTFSASWAACIDIGGKFSGSVSGWMNFWGNIGGIAAPTLTAWIATTYGWQAAILVTAASAVIGVIAWLAVKPDVQLTLRK</sequence>
<dbReference type="InterPro" id="IPR011701">
    <property type="entry name" value="MFS"/>
</dbReference>
<evidence type="ECO:0000256" key="3">
    <source>
        <dbReference type="ARBA" id="ARBA00022692"/>
    </source>
</evidence>
<feature type="transmembrane region" description="Helical" evidence="6">
    <location>
        <begin position="135"/>
        <end position="159"/>
    </location>
</feature>
<dbReference type="Proteomes" id="UP001254848">
    <property type="component" value="Unassembled WGS sequence"/>
</dbReference>
<organism evidence="8 9">
    <name type="scientific">Anaeroselena agilis</name>
    <dbReference type="NCBI Taxonomy" id="3063788"/>
    <lineage>
        <taxon>Bacteria</taxon>
        <taxon>Bacillati</taxon>
        <taxon>Bacillota</taxon>
        <taxon>Negativicutes</taxon>
        <taxon>Acetonemataceae</taxon>
        <taxon>Anaeroselena</taxon>
    </lineage>
</organism>
<dbReference type="InterPro" id="IPR050382">
    <property type="entry name" value="MFS_Na/Anion_cotransporter"/>
</dbReference>
<dbReference type="Pfam" id="PF07690">
    <property type="entry name" value="MFS_1"/>
    <property type="match status" value="1"/>
</dbReference>
<dbReference type="PANTHER" id="PTHR11662">
    <property type="entry name" value="SOLUTE CARRIER FAMILY 17"/>
    <property type="match status" value="1"/>
</dbReference>
<dbReference type="PANTHER" id="PTHR11662:SF399">
    <property type="entry name" value="FI19708P1-RELATED"/>
    <property type="match status" value="1"/>
</dbReference>
<evidence type="ECO:0000256" key="4">
    <source>
        <dbReference type="ARBA" id="ARBA00022989"/>
    </source>
</evidence>
<dbReference type="InterPro" id="IPR036259">
    <property type="entry name" value="MFS_trans_sf"/>
</dbReference>
<feature type="transmembrane region" description="Helical" evidence="6">
    <location>
        <begin position="388"/>
        <end position="409"/>
    </location>
</feature>
<feature type="transmembrane region" description="Helical" evidence="6">
    <location>
        <begin position="228"/>
        <end position="249"/>
    </location>
</feature>
<feature type="transmembrane region" description="Helical" evidence="6">
    <location>
        <begin position="328"/>
        <end position="350"/>
    </location>
</feature>
<feature type="transmembrane region" description="Helical" evidence="6">
    <location>
        <begin position="261"/>
        <end position="281"/>
    </location>
</feature>
<feature type="domain" description="Major facilitator superfamily (MFS) profile" evidence="7">
    <location>
        <begin position="10"/>
        <end position="414"/>
    </location>
</feature>
<dbReference type="SUPFAM" id="SSF103473">
    <property type="entry name" value="MFS general substrate transporter"/>
    <property type="match status" value="1"/>
</dbReference>
<evidence type="ECO:0000256" key="2">
    <source>
        <dbReference type="ARBA" id="ARBA00022448"/>
    </source>
</evidence>
<comment type="subcellular location">
    <subcellularLocation>
        <location evidence="1">Cell membrane</location>
        <topology evidence="1">Multi-pass membrane protein</topology>
    </subcellularLocation>
</comment>
<feature type="transmembrane region" description="Helical" evidence="6">
    <location>
        <begin position="165"/>
        <end position="183"/>
    </location>
</feature>
<name>A0ABU3P0F5_9FIRM</name>
<keyword evidence="5 6" id="KW-0472">Membrane</keyword>
<feature type="transmembrane region" description="Helical" evidence="6">
    <location>
        <begin position="302"/>
        <end position="322"/>
    </location>
</feature>
<feature type="transmembrane region" description="Helical" evidence="6">
    <location>
        <begin position="47"/>
        <end position="64"/>
    </location>
</feature>
<reference evidence="8 9" key="1">
    <citation type="submission" date="2023-07" db="EMBL/GenBank/DDBJ databases">
        <title>The novel representative of Negativicutes class, Anaeroselena agilis gen. nov. sp. nov.</title>
        <authorList>
            <person name="Prokofeva M.I."/>
            <person name="Elcheninov A.G."/>
            <person name="Klyukina A."/>
            <person name="Kublanov I.V."/>
            <person name="Frolov E.N."/>
            <person name="Podosokorskaya O.A."/>
        </authorList>
    </citation>
    <scope>NUCLEOTIDE SEQUENCE [LARGE SCALE GENOMIC DNA]</scope>
    <source>
        <strain evidence="8 9">4137-cl</strain>
    </source>
</reference>
<dbReference type="Gene3D" id="1.20.1250.20">
    <property type="entry name" value="MFS general substrate transporter like domains"/>
    <property type="match status" value="2"/>
</dbReference>
<dbReference type="CDD" id="cd17319">
    <property type="entry name" value="MFS_ExuT_GudP_like"/>
    <property type="match status" value="1"/>
</dbReference>
<evidence type="ECO:0000256" key="5">
    <source>
        <dbReference type="ARBA" id="ARBA00023136"/>
    </source>
</evidence>
<evidence type="ECO:0000256" key="6">
    <source>
        <dbReference type="SAM" id="Phobius"/>
    </source>
</evidence>
<keyword evidence="3 6" id="KW-0812">Transmembrane</keyword>
<keyword evidence="4 6" id="KW-1133">Transmembrane helix</keyword>
<evidence type="ECO:0000259" key="7">
    <source>
        <dbReference type="PROSITE" id="PS50850"/>
    </source>
</evidence>
<dbReference type="PROSITE" id="PS50850">
    <property type="entry name" value="MFS"/>
    <property type="match status" value="1"/>
</dbReference>
<feature type="transmembrane region" description="Helical" evidence="6">
    <location>
        <begin position="76"/>
        <end position="94"/>
    </location>
</feature>
<protein>
    <submittedName>
        <fullName evidence="8">MFS transporter</fullName>
    </submittedName>
</protein>
<evidence type="ECO:0000256" key="1">
    <source>
        <dbReference type="ARBA" id="ARBA00004651"/>
    </source>
</evidence>
<dbReference type="EMBL" id="JAUOZS010000001">
    <property type="protein sequence ID" value="MDT8902512.1"/>
    <property type="molecule type" value="Genomic_DNA"/>
</dbReference>